<dbReference type="EC" id="1.14.20.7" evidence="4"/>
<dbReference type="InterPro" id="IPR026992">
    <property type="entry name" value="DIOX_N"/>
</dbReference>
<evidence type="ECO:0000256" key="4">
    <source>
        <dbReference type="ARBA" id="ARBA00012293"/>
    </source>
</evidence>
<evidence type="ECO:0000256" key="9">
    <source>
        <dbReference type="ARBA" id="ARBA00031282"/>
    </source>
</evidence>
<dbReference type="Pfam" id="PF03171">
    <property type="entry name" value="2OG-FeII_Oxy"/>
    <property type="match status" value="1"/>
</dbReference>
<dbReference type="InterPro" id="IPR044861">
    <property type="entry name" value="IPNS-like_FE2OG_OXY"/>
</dbReference>
<accession>A0A5D3G0B5</accession>
<sequence>MTDLITFALPEAVTDSKADRQLGRALIDAWRKDGIFQISIHDEQDQKVKRAMAASKAFFKLPREEKSRLVSSLTYAGYVASGEEVTAGEQDQSEIFTICKDLPLEDQRVVDGWPCHGPVPWPNDEYRDSMKAFLEELGDTGEKLLKLVALGLGLEINALTQLSEDGWHHMRVLRFPAESAQTCRGIGAHTDYGMLVIATQDEVGGLYIRPPVDGEHRKRNWLPDESTAGLFENDEPWTFVKPVPRVFTVFPGDILQFMTDGLLLSTPHKVKLNSRERFAMAYFHEPSFSVSAKPLFSQSCTERIHYGTHFTNMFMRCYPQRITTQCILKENRLSHLEGISLAHAHP</sequence>
<dbReference type="InterPro" id="IPR050231">
    <property type="entry name" value="Iron_ascorbate_oxido_reductase"/>
</dbReference>
<evidence type="ECO:0000256" key="1">
    <source>
        <dbReference type="ARBA" id="ARBA00001954"/>
    </source>
</evidence>
<dbReference type="PROSITE" id="PS51471">
    <property type="entry name" value="FE2OG_OXY"/>
    <property type="match status" value="1"/>
</dbReference>
<dbReference type="EMBL" id="VSRO01000020">
    <property type="protein sequence ID" value="TYK54437.1"/>
    <property type="molecule type" value="Genomic_DNA"/>
</dbReference>
<evidence type="ECO:0000256" key="2">
    <source>
        <dbReference type="ARBA" id="ARBA00004767"/>
    </source>
</evidence>
<dbReference type="PANTHER" id="PTHR47990">
    <property type="entry name" value="2-OXOGLUTARATE (2OG) AND FE(II)-DEPENDENT OXYGENASE SUPERFAMILY PROTEIN-RELATED"/>
    <property type="match status" value="1"/>
</dbReference>
<comment type="pathway">
    <text evidence="2">Alkene biosynthesis; ethylene biosynthesis via 2-oxoglutarate.</text>
</comment>
<name>A0A5D3G0B5_9PSED</name>
<dbReference type="SUPFAM" id="SSF51197">
    <property type="entry name" value="Clavaminate synthase-like"/>
    <property type="match status" value="1"/>
</dbReference>
<evidence type="ECO:0000313" key="14">
    <source>
        <dbReference type="EMBL" id="TYK54437.1"/>
    </source>
</evidence>
<dbReference type="Gene3D" id="2.60.120.330">
    <property type="entry name" value="B-lactam Antibiotic, Isopenicillin N Synthase, Chain"/>
    <property type="match status" value="1"/>
</dbReference>
<evidence type="ECO:0000256" key="6">
    <source>
        <dbReference type="ARBA" id="ARBA00019045"/>
    </source>
</evidence>
<dbReference type="UniPathway" id="UPA00385"/>
<dbReference type="GO" id="GO:0046872">
    <property type="term" value="F:metal ion binding"/>
    <property type="evidence" value="ECO:0007669"/>
    <property type="project" value="UniProtKB-KW"/>
</dbReference>
<comment type="caution">
    <text evidence="14">The sequence shown here is derived from an EMBL/GenBank/DDBJ whole genome shotgun (WGS) entry which is preliminary data.</text>
</comment>
<keyword evidence="7" id="KW-0266">Ethylene biosynthesis</keyword>
<proteinExistence type="inferred from homology"/>
<organism evidence="14 15">
    <name type="scientific">Pseudomonas synxantha</name>
    <dbReference type="NCBI Taxonomy" id="47883"/>
    <lineage>
        <taxon>Bacteria</taxon>
        <taxon>Pseudomonadati</taxon>
        <taxon>Pseudomonadota</taxon>
        <taxon>Gammaproteobacteria</taxon>
        <taxon>Pseudomonadales</taxon>
        <taxon>Pseudomonadaceae</taxon>
        <taxon>Pseudomonas</taxon>
    </lineage>
</organism>
<evidence type="ECO:0000256" key="8">
    <source>
        <dbReference type="ARBA" id="ARBA00031011"/>
    </source>
</evidence>
<comment type="subunit">
    <text evidence="3">Monomer.</text>
</comment>
<evidence type="ECO:0000256" key="11">
    <source>
        <dbReference type="ARBA" id="ARBA00049359"/>
    </source>
</evidence>
<dbReference type="Proteomes" id="UP000324029">
    <property type="component" value="Unassembled WGS sequence"/>
</dbReference>
<comment type="cofactor">
    <cofactor evidence="1">
        <name>Fe(2+)</name>
        <dbReference type="ChEBI" id="CHEBI:29033"/>
    </cofactor>
</comment>
<feature type="domain" description="Fe2OG dioxygenase" evidence="13">
    <location>
        <begin position="166"/>
        <end position="286"/>
    </location>
</feature>
<comment type="similarity">
    <text evidence="12">Belongs to the iron/ascorbate-dependent oxidoreductase family.</text>
</comment>
<dbReference type="RefSeq" id="WP_078821471.1">
    <property type="nucleotide sequence ID" value="NZ_MSDH01000024.1"/>
</dbReference>
<dbReference type="GO" id="GO:0009693">
    <property type="term" value="P:ethylene biosynthetic process"/>
    <property type="evidence" value="ECO:0007669"/>
    <property type="project" value="UniProtKB-UniPathway"/>
</dbReference>
<comment type="catalytic activity">
    <reaction evidence="11">
        <text>L-arginine + 2-oxoglutarate + O2 = guanidine + L-glutamate 5-semialdehyde + succinate + CO2</text>
        <dbReference type="Rhea" id="RHEA:31535"/>
        <dbReference type="ChEBI" id="CHEBI:15379"/>
        <dbReference type="ChEBI" id="CHEBI:16526"/>
        <dbReference type="ChEBI" id="CHEBI:16810"/>
        <dbReference type="ChEBI" id="CHEBI:30031"/>
        <dbReference type="ChEBI" id="CHEBI:30087"/>
        <dbReference type="ChEBI" id="CHEBI:32682"/>
        <dbReference type="ChEBI" id="CHEBI:58066"/>
        <dbReference type="EC" id="1.14.20.7"/>
    </reaction>
</comment>
<evidence type="ECO:0000256" key="12">
    <source>
        <dbReference type="RuleBase" id="RU003682"/>
    </source>
</evidence>
<dbReference type="GO" id="GO:0102276">
    <property type="term" value="F:2-oxoglutarate oxygenase/decarboxylase (ethylene-forming) activity"/>
    <property type="evidence" value="ECO:0007669"/>
    <property type="project" value="UniProtKB-EC"/>
</dbReference>
<dbReference type="Pfam" id="PF14226">
    <property type="entry name" value="DIOX_N"/>
    <property type="match status" value="1"/>
</dbReference>
<dbReference type="AlphaFoldDB" id="A0A5D3G0B5"/>
<evidence type="ECO:0000256" key="5">
    <source>
        <dbReference type="ARBA" id="ARBA00012531"/>
    </source>
</evidence>
<reference evidence="14 15" key="1">
    <citation type="submission" date="2019-08" db="EMBL/GenBank/DDBJ databases">
        <title>Subclass B2 metallo-beta lactamase from Pseudomonas synxantha.</title>
        <authorList>
            <person name="Poirel L."/>
            <person name="Palmieri M."/>
            <person name="Masseron A."/>
            <person name="Perreten V."/>
            <person name="Nordman P."/>
        </authorList>
    </citation>
    <scope>NUCLEOTIDE SEQUENCE [LARGE SCALE GENOMIC DNA]</scope>
    <source>
        <strain evidence="14 15">MCP106</strain>
    </source>
</reference>
<dbReference type="InterPro" id="IPR027443">
    <property type="entry name" value="IPNS-like_sf"/>
</dbReference>
<evidence type="ECO:0000259" key="13">
    <source>
        <dbReference type="PROSITE" id="PS51471"/>
    </source>
</evidence>
<protein>
    <recommendedName>
        <fullName evidence="6">2-oxoglutarate-dependent ethylene/succinate-forming enzyme</fullName>
        <ecNumber evidence="5">1.13.12.19</ecNumber>
        <ecNumber evidence="4">1.14.20.7</ecNumber>
    </recommendedName>
    <alternativeName>
        <fullName evidence="8">2-oxoglutarate dioxygenase (ethylene-forming)</fullName>
    </alternativeName>
    <alternativeName>
        <fullName evidence="9">2-oxoglutarate/L-arginine monooxygenase/decarboxylase (succinate-forming)</fullName>
    </alternativeName>
</protein>
<dbReference type="EC" id="1.13.12.19" evidence="5"/>
<dbReference type="InterPro" id="IPR005123">
    <property type="entry name" value="Oxoglu/Fe-dep_dioxygenase_dom"/>
</dbReference>
<evidence type="ECO:0000256" key="10">
    <source>
        <dbReference type="ARBA" id="ARBA00047725"/>
    </source>
</evidence>
<evidence type="ECO:0000256" key="7">
    <source>
        <dbReference type="ARBA" id="ARBA00022666"/>
    </source>
</evidence>
<comment type="catalytic activity">
    <reaction evidence="10">
        <text>2-oxoglutarate + O2 + 2 H(+) = ethene + 3 CO2 + H2O</text>
        <dbReference type="Rhea" id="RHEA:31523"/>
        <dbReference type="ChEBI" id="CHEBI:15377"/>
        <dbReference type="ChEBI" id="CHEBI:15378"/>
        <dbReference type="ChEBI" id="CHEBI:15379"/>
        <dbReference type="ChEBI" id="CHEBI:16526"/>
        <dbReference type="ChEBI" id="CHEBI:16810"/>
        <dbReference type="ChEBI" id="CHEBI:18153"/>
        <dbReference type="EC" id="1.13.12.19"/>
    </reaction>
</comment>
<keyword evidence="12" id="KW-0560">Oxidoreductase</keyword>
<evidence type="ECO:0000313" key="15">
    <source>
        <dbReference type="Proteomes" id="UP000324029"/>
    </source>
</evidence>
<reference evidence="14 15" key="2">
    <citation type="submission" date="2019-08" db="EMBL/GenBank/DDBJ databases">
        <authorList>
            <person name="Brilhante M."/>
            <person name="Perreten V."/>
        </authorList>
    </citation>
    <scope>NUCLEOTIDE SEQUENCE [LARGE SCALE GENOMIC DNA]</scope>
    <source>
        <strain evidence="14 15">MCP106</strain>
    </source>
</reference>
<keyword evidence="12" id="KW-0479">Metal-binding</keyword>
<gene>
    <name evidence="14" type="ORF">FXO26_27605</name>
</gene>
<evidence type="ECO:0000256" key="3">
    <source>
        <dbReference type="ARBA" id="ARBA00011245"/>
    </source>
</evidence>
<keyword evidence="12" id="KW-0408">Iron</keyword>